<evidence type="ECO:0000256" key="2">
    <source>
        <dbReference type="ARBA" id="ARBA00022771"/>
    </source>
</evidence>
<organism evidence="5 6">
    <name type="scientific">Fusarium albosuccineum</name>
    <dbReference type="NCBI Taxonomy" id="1237068"/>
    <lineage>
        <taxon>Eukaryota</taxon>
        <taxon>Fungi</taxon>
        <taxon>Dikarya</taxon>
        <taxon>Ascomycota</taxon>
        <taxon>Pezizomycotina</taxon>
        <taxon>Sordariomycetes</taxon>
        <taxon>Hypocreomycetidae</taxon>
        <taxon>Hypocreales</taxon>
        <taxon>Nectriaceae</taxon>
        <taxon>Fusarium</taxon>
        <taxon>Fusarium decemcellulare species complex</taxon>
    </lineage>
</organism>
<accession>A0A8H4KZB2</accession>
<dbReference type="InterPro" id="IPR017907">
    <property type="entry name" value="Znf_RING_CS"/>
</dbReference>
<feature type="compositionally biased region" description="Low complexity" evidence="4">
    <location>
        <begin position="63"/>
        <end position="86"/>
    </location>
</feature>
<reference evidence="5 6" key="1">
    <citation type="submission" date="2020-01" db="EMBL/GenBank/DDBJ databases">
        <title>Identification and distribution of gene clusters putatively required for synthesis of sphingolipid metabolism inhibitors in phylogenetically diverse species of the filamentous fungus Fusarium.</title>
        <authorList>
            <person name="Kim H.-S."/>
            <person name="Busman M."/>
            <person name="Brown D.W."/>
            <person name="Divon H."/>
            <person name="Uhlig S."/>
            <person name="Proctor R.H."/>
        </authorList>
    </citation>
    <scope>NUCLEOTIDE SEQUENCE [LARGE SCALE GENOMIC DNA]</scope>
    <source>
        <strain evidence="5 6">NRRL 20459</strain>
    </source>
</reference>
<feature type="compositionally biased region" description="Polar residues" evidence="4">
    <location>
        <begin position="554"/>
        <end position="564"/>
    </location>
</feature>
<keyword evidence="2" id="KW-0863">Zinc-finger</keyword>
<evidence type="ECO:0000313" key="5">
    <source>
        <dbReference type="EMBL" id="KAF4458389.1"/>
    </source>
</evidence>
<dbReference type="OrthoDB" id="10009520at2759"/>
<evidence type="ECO:0000256" key="1">
    <source>
        <dbReference type="ARBA" id="ARBA00022723"/>
    </source>
</evidence>
<feature type="compositionally biased region" description="Acidic residues" evidence="4">
    <location>
        <begin position="698"/>
        <end position="710"/>
    </location>
</feature>
<feature type="region of interest" description="Disordered" evidence="4">
    <location>
        <begin position="547"/>
        <end position="595"/>
    </location>
</feature>
<proteinExistence type="predicted"/>
<evidence type="ECO:0000313" key="6">
    <source>
        <dbReference type="Proteomes" id="UP000554235"/>
    </source>
</evidence>
<name>A0A8H4KZB2_9HYPO</name>
<feature type="region of interest" description="Disordered" evidence="4">
    <location>
        <begin position="655"/>
        <end position="676"/>
    </location>
</feature>
<dbReference type="AlphaFoldDB" id="A0A8H4KZB2"/>
<keyword evidence="6" id="KW-1185">Reference proteome</keyword>
<dbReference type="PROSITE" id="PS00518">
    <property type="entry name" value="ZF_RING_1"/>
    <property type="match status" value="1"/>
</dbReference>
<keyword evidence="3" id="KW-0862">Zinc</keyword>
<evidence type="ECO:0000256" key="4">
    <source>
        <dbReference type="SAM" id="MobiDB-lite"/>
    </source>
</evidence>
<dbReference type="EMBL" id="JAADYS010002476">
    <property type="protein sequence ID" value="KAF4458389.1"/>
    <property type="molecule type" value="Genomic_DNA"/>
</dbReference>
<keyword evidence="1" id="KW-0479">Metal-binding</keyword>
<evidence type="ECO:0000256" key="3">
    <source>
        <dbReference type="ARBA" id="ARBA00022833"/>
    </source>
</evidence>
<feature type="region of interest" description="Disordered" evidence="4">
    <location>
        <begin position="696"/>
        <end position="717"/>
    </location>
</feature>
<dbReference type="Proteomes" id="UP000554235">
    <property type="component" value="Unassembled WGS sequence"/>
</dbReference>
<feature type="region of interest" description="Disordered" evidence="4">
    <location>
        <begin position="1"/>
        <end position="104"/>
    </location>
</feature>
<gene>
    <name evidence="5" type="ORF">FALBO_14879</name>
</gene>
<comment type="caution">
    <text evidence="5">The sequence shown here is derived from an EMBL/GenBank/DDBJ whole genome shotgun (WGS) entry which is preliminary data.</text>
</comment>
<dbReference type="GO" id="GO:0008270">
    <property type="term" value="F:zinc ion binding"/>
    <property type="evidence" value="ECO:0007669"/>
    <property type="project" value="UniProtKB-KW"/>
</dbReference>
<sequence>MNNLGGSQAPDDEWIDLLQRFAEHGPGDQHAGPSQPPVGNLLPVSQDTEEQQQNVHENAHDGLLPLAPDADAASHSEASVSGSSTAVEEPENQDDSHDSDSDLNVFEGNIDYLSHWQEAESSGPSASDRIISQVMNRVNPVMRRYAAFVSGEIDAAMVDAGLRPRNRTPETPAPEELDLMDLIESDDEQPVNNGSGNIAANVGSGNFTPVSTNSDTSIPAAGSGVNATPAVPNVEQAESFTDTEDPEAACVACGSKDELIHCQCGHFFCPNCLVLLVEGCLDMDDYPPQCCSQNVPIDANSGHFSGDVLAKFLVRKAEHESTHPIYCFDELCGDFIPPQDIDGNQAICRGCHKKCQRLIVKTSLSMNLSQGQLGSLAKSLTAPALVRASLMMRLLEMEIRRPVTSAETRSEAMAATCARPAATSPARRGRENLSGGAALATESSYMMMKPAPIAWNFSTSWPEVHSRPTVTSASATSRRMADWKNCRCVSDIERRRWKNEMLKADIKAADAAIEQSRFSGPDGGPAAIEDLPEELPAHIAQHPLVREERAARQPSPSTDNNDGNPPSLLDQLLNAHPEPQDSDGDNFPSQMAFNPSHRDEITSHMTRQSDFTHGGYVQEQLGRLLGRNRGSTQTSEEQSPHVALHPTLLDGLASESANAGSATQSASTVSQNPSNATESLRRVFDFIIARALHTPPEENAEEEEPAEQEEPACTHSQGVHIHQRDGNCSTCDQQIYNFVLVCTVCGGELCYSCFRGIFEETMTTGDML</sequence>
<protein>
    <submittedName>
        <fullName evidence="5">IBR finger domain-containing</fullName>
    </submittedName>
</protein>
<feature type="compositionally biased region" description="Polar residues" evidence="4">
    <location>
        <begin position="43"/>
        <end position="56"/>
    </location>
</feature>